<dbReference type="InterPro" id="IPR011766">
    <property type="entry name" value="TPP_enzyme_TPP-bd"/>
</dbReference>
<dbReference type="InterPro" id="IPR029061">
    <property type="entry name" value="THDP-binding"/>
</dbReference>
<dbReference type="Gene3D" id="3.40.50.1220">
    <property type="entry name" value="TPP-binding domain"/>
    <property type="match status" value="1"/>
</dbReference>
<accession>A0ABV6UXS6</accession>
<feature type="domain" description="Thiamine pyrophosphate enzyme N-terminal TPP-binding" evidence="6">
    <location>
        <begin position="17"/>
        <end position="119"/>
    </location>
</feature>
<feature type="domain" description="Thiamine pyrophosphate enzyme TPP-binding" evidence="5">
    <location>
        <begin position="409"/>
        <end position="562"/>
    </location>
</feature>
<name>A0ABV6UXS6_9ACTN</name>
<evidence type="ECO:0000256" key="2">
    <source>
        <dbReference type="ARBA" id="ARBA00023052"/>
    </source>
</evidence>
<evidence type="ECO:0000256" key="1">
    <source>
        <dbReference type="ARBA" id="ARBA00007812"/>
    </source>
</evidence>
<dbReference type="Pfam" id="PF00205">
    <property type="entry name" value="TPP_enzyme_M"/>
    <property type="match status" value="1"/>
</dbReference>
<dbReference type="RefSeq" id="WP_051725532.1">
    <property type="nucleotide sequence ID" value="NZ_JBHEZZ010000028.1"/>
</dbReference>
<dbReference type="CDD" id="cd07035">
    <property type="entry name" value="TPP_PYR_POX_like"/>
    <property type="match status" value="1"/>
</dbReference>
<evidence type="ECO:0000256" key="3">
    <source>
        <dbReference type="RuleBase" id="RU362132"/>
    </source>
</evidence>
<keyword evidence="2 3" id="KW-0786">Thiamine pyrophosphate</keyword>
<dbReference type="PANTHER" id="PTHR18968">
    <property type="entry name" value="THIAMINE PYROPHOSPHATE ENZYMES"/>
    <property type="match status" value="1"/>
</dbReference>
<dbReference type="EMBL" id="JBHEZZ010000028">
    <property type="protein sequence ID" value="MFC1406275.1"/>
    <property type="molecule type" value="Genomic_DNA"/>
</dbReference>
<evidence type="ECO:0000259" key="4">
    <source>
        <dbReference type="Pfam" id="PF00205"/>
    </source>
</evidence>
<dbReference type="PANTHER" id="PTHR18968:SF133">
    <property type="entry name" value="BENZOYLFORMATE DECARBOXYLASE"/>
    <property type="match status" value="1"/>
</dbReference>
<dbReference type="Pfam" id="PF02775">
    <property type="entry name" value="TPP_enzyme_C"/>
    <property type="match status" value="1"/>
</dbReference>
<keyword evidence="8" id="KW-1185">Reference proteome</keyword>
<sequence length="586" mass="61795">MNAPPRTPRTLRARPVDALLTILREEGVDRIFGNPGTTELPFTDALVDAPDLRYVLALQEASAVAMADGYARATGRTAFVSLHVAAGLANGLIGMINASRSRTPMVVTAGQQDRRHLVQDPMLSGDLVAMAASVAKSAVEVHRAADLPIVLRRAFALAAQPPAGPVFVSIPMDLLAEQDPVDLPGRSTRTPQGPATGLADAAAVLAGARHPVIVAGDGVGRDGAVAELVQVAERLGATVYHQPMNDGIDFPGRHSLYAGMLPPRNAAVRELLRPHDALLIVGCRAFMPHHYSSGPAIPDGLTVVQLDADPQEIGRNFAVRLGLAGALAPSLAGLAEELRARPVRAAADRTARLGAVHTARRDALDRDALARYGSAPLDPLAAVHALAAGLPPDTVVVEEAITAGLQLRTVLRQDRPRSYVHTVGGGLGWGIGAAVGTRLGAPRRPVAAVLGDGCAMFGVQGLWSAARYRVPVAFFVMNNSEYRTLKETLDAQQSRSTAARAYVGLDLDLDPGPGEVPTVGRLDWSHAARFFGIQAVRVDSAAQLRELAATVGELDAPLLVDVPVTSHSEEHRYPGADRSLFSRRGR</sequence>
<comment type="caution">
    <text evidence="7">The sequence shown here is derived from an EMBL/GenBank/DDBJ whole genome shotgun (WGS) entry which is preliminary data.</text>
</comment>
<dbReference type="InterPro" id="IPR012000">
    <property type="entry name" value="Thiamin_PyroP_enz_cen_dom"/>
</dbReference>
<dbReference type="InterPro" id="IPR029035">
    <property type="entry name" value="DHS-like_NAD/FAD-binding_dom"/>
</dbReference>
<evidence type="ECO:0000259" key="6">
    <source>
        <dbReference type="Pfam" id="PF02776"/>
    </source>
</evidence>
<evidence type="ECO:0000259" key="5">
    <source>
        <dbReference type="Pfam" id="PF02775"/>
    </source>
</evidence>
<gene>
    <name evidence="7" type="ORF">ACEZDJ_33770</name>
</gene>
<dbReference type="Proteomes" id="UP001592528">
    <property type="component" value="Unassembled WGS sequence"/>
</dbReference>
<dbReference type="InterPro" id="IPR012001">
    <property type="entry name" value="Thiamin_PyroP_enz_TPP-bd_dom"/>
</dbReference>
<organism evidence="7 8">
    <name type="scientific">Streptacidiphilus cavernicola</name>
    <dbReference type="NCBI Taxonomy" id="3342716"/>
    <lineage>
        <taxon>Bacteria</taxon>
        <taxon>Bacillati</taxon>
        <taxon>Actinomycetota</taxon>
        <taxon>Actinomycetes</taxon>
        <taxon>Kitasatosporales</taxon>
        <taxon>Streptomycetaceae</taxon>
        <taxon>Streptacidiphilus</taxon>
    </lineage>
</organism>
<reference evidence="7 8" key="1">
    <citation type="submission" date="2024-09" db="EMBL/GenBank/DDBJ databases">
        <authorList>
            <person name="Lee S.D."/>
        </authorList>
    </citation>
    <scope>NUCLEOTIDE SEQUENCE [LARGE SCALE GENOMIC DNA]</scope>
    <source>
        <strain evidence="7 8">N1-5</strain>
    </source>
</reference>
<proteinExistence type="inferred from homology"/>
<dbReference type="InterPro" id="IPR045229">
    <property type="entry name" value="TPP_enz"/>
</dbReference>
<dbReference type="Pfam" id="PF02776">
    <property type="entry name" value="TPP_enzyme_N"/>
    <property type="match status" value="1"/>
</dbReference>
<dbReference type="Gene3D" id="3.40.50.970">
    <property type="match status" value="2"/>
</dbReference>
<evidence type="ECO:0000313" key="7">
    <source>
        <dbReference type="EMBL" id="MFC1406275.1"/>
    </source>
</evidence>
<dbReference type="SUPFAM" id="SSF52518">
    <property type="entry name" value="Thiamin diphosphate-binding fold (THDP-binding)"/>
    <property type="match status" value="2"/>
</dbReference>
<feature type="domain" description="Thiamine pyrophosphate enzyme central" evidence="4">
    <location>
        <begin position="199"/>
        <end position="333"/>
    </location>
</feature>
<evidence type="ECO:0000313" key="8">
    <source>
        <dbReference type="Proteomes" id="UP001592528"/>
    </source>
</evidence>
<comment type="similarity">
    <text evidence="1 3">Belongs to the TPP enzyme family.</text>
</comment>
<dbReference type="SUPFAM" id="SSF52467">
    <property type="entry name" value="DHS-like NAD/FAD-binding domain"/>
    <property type="match status" value="1"/>
</dbReference>
<protein>
    <submittedName>
        <fullName evidence="7">Thiamine pyrophosphate-binding protein</fullName>
    </submittedName>
</protein>